<dbReference type="AlphaFoldDB" id="A0A0R3R2Y0"/>
<dbReference type="Gene3D" id="3.10.20.90">
    <property type="entry name" value="Phosphatidylinositol 3-kinase Catalytic Subunit, Chain A, domain 1"/>
    <property type="match status" value="1"/>
</dbReference>
<accession>A0A0R3R2Y0</accession>
<evidence type="ECO:0000256" key="2">
    <source>
        <dbReference type="ARBA" id="ARBA00022786"/>
    </source>
</evidence>
<protein>
    <recommendedName>
        <fullName evidence="1">Ubiquitin-like protein 5</fullName>
    </recommendedName>
</protein>
<dbReference type="WBParaSite" id="BTMF_0001437001-mRNA-1">
    <property type="protein sequence ID" value="BTMF_0001437001-mRNA-1"/>
    <property type="gene ID" value="BTMF_0001437001"/>
</dbReference>
<dbReference type="EMBL" id="UZAG01019103">
    <property type="protein sequence ID" value="VDO42406.1"/>
    <property type="molecule type" value="Genomic_DNA"/>
</dbReference>
<keyword evidence="4" id="KW-1185">Reference proteome</keyword>
<dbReference type="InterPro" id="IPR039732">
    <property type="entry name" value="Hub1/Ubl5"/>
</dbReference>
<sequence length="38" mass="4225">MIEITVNDRLGKKVRIKCNPNDTIGDLKKLIAAQTGTR</sequence>
<dbReference type="SUPFAM" id="SSF54236">
    <property type="entry name" value="Ubiquitin-like"/>
    <property type="match status" value="1"/>
</dbReference>
<evidence type="ECO:0000313" key="4">
    <source>
        <dbReference type="Proteomes" id="UP000280834"/>
    </source>
</evidence>
<dbReference type="InterPro" id="IPR029071">
    <property type="entry name" value="Ubiquitin-like_domsf"/>
</dbReference>
<gene>
    <name evidence="3" type="ORF">BTMF_LOCUS12368</name>
</gene>
<keyword evidence="2" id="KW-0833">Ubl conjugation pathway</keyword>
<reference evidence="5" key="1">
    <citation type="submission" date="2017-02" db="UniProtKB">
        <authorList>
            <consortium name="WormBaseParasite"/>
        </authorList>
    </citation>
    <scope>IDENTIFICATION</scope>
</reference>
<reference evidence="3 4" key="2">
    <citation type="submission" date="2018-11" db="EMBL/GenBank/DDBJ databases">
        <authorList>
            <consortium name="Pathogen Informatics"/>
        </authorList>
    </citation>
    <scope>NUCLEOTIDE SEQUENCE [LARGE SCALE GENOMIC DNA]</scope>
</reference>
<evidence type="ECO:0000313" key="3">
    <source>
        <dbReference type="EMBL" id="VDO42406.1"/>
    </source>
</evidence>
<proteinExistence type="predicted"/>
<evidence type="ECO:0000256" key="1">
    <source>
        <dbReference type="ARBA" id="ARBA00021360"/>
    </source>
</evidence>
<dbReference type="PANTHER" id="PTHR13042">
    <property type="entry name" value="UBIQUITIN-LIKE PROTEIN 5"/>
    <property type="match status" value="1"/>
</dbReference>
<dbReference type="Proteomes" id="UP000280834">
    <property type="component" value="Unassembled WGS sequence"/>
</dbReference>
<name>A0A0R3R2Y0_9BILA</name>
<dbReference type="STRING" id="42155.A0A0R3R2Y0"/>
<evidence type="ECO:0000313" key="5">
    <source>
        <dbReference type="WBParaSite" id="BTMF_0001437001-mRNA-1"/>
    </source>
</evidence>
<organism evidence="5">
    <name type="scientific">Brugia timori</name>
    <dbReference type="NCBI Taxonomy" id="42155"/>
    <lineage>
        <taxon>Eukaryota</taxon>
        <taxon>Metazoa</taxon>
        <taxon>Ecdysozoa</taxon>
        <taxon>Nematoda</taxon>
        <taxon>Chromadorea</taxon>
        <taxon>Rhabditida</taxon>
        <taxon>Spirurina</taxon>
        <taxon>Spiruromorpha</taxon>
        <taxon>Filarioidea</taxon>
        <taxon>Onchocercidae</taxon>
        <taxon>Brugia</taxon>
    </lineage>
</organism>